<name>A0ABM3HEK0_9MYRT</name>
<sequence>MERDPKLSNAQRSVDDAVKAYALQACGVLDEFALVVSSMDEIEALLELLRGAEPPYRLLSVVIKGPVPQENVVDPLVAQMRAALEGEGFTLQRGNLYNLPYYDLPQDFLQAAEQPAD</sequence>
<dbReference type="Proteomes" id="UP000827889">
    <property type="component" value="Chromosome 5"/>
</dbReference>
<dbReference type="RefSeq" id="XP_048135034.1">
    <property type="nucleotide sequence ID" value="XM_048279077.1"/>
</dbReference>
<organism evidence="1 2">
    <name type="scientific">Rhodamnia argentea</name>
    <dbReference type="NCBI Taxonomy" id="178133"/>
    <lineage>
        <taxon>Eukaryota</taxon>
        <taxon>Viridiplantae</taxon>
        <taxon>Streptophyta</taxon>
        <taxon>Embryophyta</taxon>
        <taxon>Tracheophyta</taxon>
        <taxon>Spermatophyta</taxon>
        <taxon>Magnoliopsida</taxon>
        <taxon>eudicotyledons</taxon>
        <taxon>Gunneridae</taxon>
        <taxon>Pentapetalae</taxon>
        <taxon>rosids</taxon>
        <taxon>malvids</taxon>
        <taxon>Myrtales</taxon>
        <taxon>Myrtaceae</taxon>
        <taxon>Myrtoideae</taxon>
        <taxon>Myrteae</taxon>
        <taxon>Australasian group</taxon>
        <taxon>Rhodamnia</taxon>
    </lineage>
</organism>
<accession>A0ABM3HEK0</accession>
<keyword evidence="1" id="KW-1185">Reference proteome</keyword>
<dbReference type="GeneID" id="125315087"/>
<reference evidence="2" key="1">
    <citation type="submission" date="2025-08" db="UniProtKB">
        <authorList>
            <consortium name="RefSeq"/>
        </authorList>
    </citation>
    <scope>IDENTIFICATION</scope>
    <source>
        <tissue evidence="2">Leaf</tissue>
    </source>
</reference>
<gene>
    <name evidence="2" type="primary">LOC125315087</name>
</gene>
<evidence type="ECO:0000313" key="1">
    <source>
        <dbReference type="Proteomes" id="UP000827889"/>
    </source>
</evidence>
<proteinExistence type="predicted"/>
<protein>
    <submittedName>
        <fullName evidence="2">Uncharacterized protein LOC125315087</fullName>
    </submittedName>
</protein>
<evidence type="ECO:0000313" key="2">
    <source>
        <dbReference type="RefSeq" id="XP_048135034.1"/>
    </source>
</evidence>